<name>A0A939IIP1_CLOAM</name>
<dbReference type="AlphaFoldDB" id="A0A939IIP1"/>
<dbReference type="Gene3D" id="3.40.920.10">
    <property type="entry name" value="Pyruvate-ferredoxin oxidoreductase, PFOR, domain III"/>
    <property type="match status" value="1"/>
</dbReference>
<evidence type="ECO:0000313" key="3">
    <source>
        <dbReference type="EMBL" id="MBN7773276.1"/>
    </source>
</evidence>
<keyword evidence="1" id="KW-0560">Oxidoreductase</keyword>
<dbReference type="SUPFAM" id="SSF53323">
    <property type="entry name" value="Pyruvate-ferredoxin oxidoreductase, PFOR, domain III"/>
    <property type="match status" value="1"/>
</dbReference>
<dbReference type="InterPro" id="IPR002869">
    <property type="entry name" value="Pyrv_flavodox_OxRed_cen"/>
</dbReference>
<dbReference type="PANTHER" id="PTHR43854">
    <property type="entry name" value="INDOLEPYRUVATE OXIDOREDUCTASE SUBUNIT IORB"/>
    <property type="match status" value="1"/>
</dbReference>
<sequence length="190" mass="20624">MSDVKNILLVGVGGQGTILASKILTEGLVEAGYEVKMSEIHGMSQRGGNVSTQIRYGKQVFSPIVGKGEADVIVAFEKMEALRWVEYLRPEGKMVINDFEIPSVPILMGKVEYPQGILEELSEKVSVIVIKAAEIAEAIGNSKTMNIVLLGALVKAMNVDGADWKKAIVNNVKKGFEEINLKAFEAGFQL</sequence>
<feature type="domain" description="Pyruvate/ketoisovalerate oxidoreductase catalytic" evidence="2">
    <location>
        <begin position="13"/>
        <end position="189"/>
    </location>
</feature>
<evidence type="ECO:0000256" key="1">
    <source>
        <dbReference type="ARBA" id="ARBA00023002"/>
    </source>
</evidence>
<keyword evidence="4" id="KW-1185">Reference proteome</keyword>
<dbReference type="GO" id="GO:0016903">
    <property type="term" value="F:oxidoreductase activity, acting on the aldehyde or oxo group of donors"/>
    <property type="evidence" value="ECO:0007669"/>
    <property type="project" value="InterPro"/>
</dbReference>
<dbReference type="EMBL" id="JAFJZZ010000002">
    <property type="protein sequence ID" value="MBN7773276.1"/>
    <property type="molecule type" value="Genomic_DNA"/>
</dbReference>
<dbReference type="InterPro" id="IPR019752">
    <property type="entry name" value="Pyrv/ketoisovalerate_OxRed_cat"/>
</dbReference>
<dbReference type="PANTHER" id="PTHR43854:SF1">
    <property type="entry name" value="INDOLEPYRUVATE OXIDOREDUCTASE SUBUNIT IORB"/>
    <property type="match status" value="1"/>
</dbReference>
<dbReference type="Proteomes" id="UP000664545">
    <property type="component" value="Unassembled WGS sequence"/>
</dbReference>
<organism evidence="3 4">
    <name type="scientific">Clostridium aminobutyricum</name>
    <dbReference type="NCBI Taxonomy" id="33953"/>
    <lineage>
        <taxon>Bacteria</taxon>
        <taxon>Bacillati</taxon>
        <taxon>Bacillota</taxon>
        <taxon>Clostridia</taxon>
        <taxon>Eubacteriales</taxon>
        <taxon>Clostridiaceae</taxon>
        <taxon>Clostridium</taxon>
    </lineage>
</organism>
<accession>A0A939IIP1</accession>
<proteinExistence type="predicted"/>
<gene>
    <name evidence="3" type="ORF">JYB65_07875</name>
</gene>
<comment type="caution">
    <text evidence="3">The sequence shown here is derived from an EMBL/GenBank/DDBJ whole genome shotgun (WGS) entry which is preliminary data.</text>
</comment>
<evidence type="ECO:0000259" key="2">
    <source>
        <dbReference type="Pfam" id="PF01558"/>
    </source>
</evidence>
<protein>
    <submittedName>
        <fullName evidence="3">Indolepyruvate oxidoreductase subunit beta</fullName>
    </submittedName>
</protein>
<dbReference type="RefSeq" id="WP_206582101.1">
    <property type="nucleotide sequence ID" value="NZ_JAFJZZ010000002.1"/>
</dbReference>
<dbReference type="NCBIfam" id="NF005325">
    <property type="entry name" value="PRK06853.1-5"/>
    <property type="match status" value="1"/>
</dbReference>
<evidence type="ECO:0000313" key="4">
    <source>
        <dbReference type="Proteomes" id="UP000664545"/>
    </source>
</evidence>
<reference evidence="3" key="1">
    <citation type="submission" date="2021-02" db="EMBL/GenBank/DDBJ databases">
        <title>Abyssanaerobacter marinus gen.nov., sp., nov, anaerobic bacterium isolated from the Onnuri vent field of Indian Ocean and suggestion of Mogibacteriaceae fam. nov., and proposal of reclassification of ambiguous this family's genus member.</title>
        <authorList>
            <person name="Kim Y.J."/>
            <person name="Yang J.-A."/>
        </authorList>
    </citation>
    <scope>NUCLEOTIDE SEQUENCE</scope>
    <source>
        <strain evidence="3">DSM 2634</strain>
    </source>
</reference>
<dbReference type="Pfam" id="PF01558">
    <property type="entry name" value="POR"/>
    <property type="match status" value="1"/>
</dbReference>
<dbReference type="InterPro" id="IPR052198">
    <property type="entry name" value="IorB_Oxidoreductase"/>
</dbReference>